<feature type="coiled-coil region" evidence="17">
    <location>
        <begin position="36"/>
        <end position="102"/>
    </location>
</feature>
<keyword evidence="8 15" id="KW-0406">Ion transport</keyword>
<dbReference type="RefSeq" id="WP_106143908.1">
    <property type="nucleotide sequence ID" value="NZ_PVYX01000001.1"/>
</dbReference>
<evidence type="ECO:0000256" key="11">
    <source>
        <dbReference type="ARBA" id="ARBA00025198"/>
    </source>
</evidence>
<keyword evidence="3 15" id="KW-1003">Cell membrane</keyword>
<dbReference type="SUPFAM" id="SSF81573">
    <property type="entry name" value="F1F0 ATP synthase subunit B, membrane domain"/>
    <property type="match status" value="1"/>
</dbReference>
<dbReference type="HAMAP" id="MF_01398">
    <property type="entry name" value="ATP_synth_b_bprime"/>
    <property type="match status" value="1"/>
</dbReference>
<sequence length="166" mass="18468">MEQLLNDFSPGLFVMQTVLLIGLIFLLVKFAWKPILNSLEDREKGIQDALDAAESAKKEMQNITADSESLLKEARAERESLLKEARELKEKILADAKEEAQKEGDKMIAKAQATIESEKKAAVADIKAQVATLSIDIAEKVIKDELSNKSKQQKLVDDMLGDIKLN</sequence>
<evidence type="ECO:0000313" key="19">
    <source>
        <dbReference type="Proteomes" id="UP000237640"/>
    </source>
</evidence>
<gene>
    <name evidence="15" type="primary">atpF</name>
    <name evidence="18" type="ORF">CLV81_0982</name>
</gene>
<dbReference type="InterPro" id="IPR002146">
    <property type="entry name" value="ATP_synth_b/b'su_bac/chlpt"/>
</dbReference>
<dbReference type="InterPro" id="IPR028987">
    <property type="entry name" value="ATP_synth_B-like_membr_sf"/>
</dbReference>
<feature type="transmembrane region" description="Helical" evidence="15">
    <location>
        <begin position="12"/>
        <end position="32"/>
    </location>
</feature>
<dbReference type="NCBIfam" id="TIGR01144">
    <property type="entry name" value="ATP_synt_b"/>
    <property type="match status" value="1"/>
</dbReference>
<evidence type="ECO:0000313" key="18">
    <source>
        <dbReference type="EMBL" id="PRX56981.1"/>
    </source>
</evidence>
<evidence type="ECO:0000256" key="12">
    <source>
        <dbReference type="ARBA" id="ARBA00025614"/>
    </source>
</evidence>
<evidence type="ECO:0000256" key="4">
    <source>
        <dbReference type="ARBA" id="ARBA00022547"/>
    </source>
</evidence>
<dbReference type="GO" id="GO:0046933">
    <property type="term" value="F:proton-transporting ATP synthase activity, rotational mechanism"/>
    <property type="evidence" value="ECO:0007669"/>
    <property type="project" value="UniProtKB-UniRule"/>
</dbReference>
<keyword evidence="9 15" id="KW-0472">Membrane</keyword>
<dbReference type="CDD" id="cd06503">
    <property type="entry name" value="ATP-synt_Fo_b"/>
    <property type="match status" value="1"/>
</dbReference>
<dbReference type="Proteomes" id="UP000237640">
    <property type="component" value="Unassembled WGS sequence"/>
</dbReference>
<comment type="function">
    <text evidence="11 15">F(1)F(0) ATP synthase produces ATP from ADP in the presence of a proton or sodium gradient. F-type ATPases consist of two structural domains, F(1) containing the extramembraneous catalytic core and F(0) containing the membrane proton channel, linked together by a central stalk and a peripheral stalk. During catalysis, ATP synthesis in the catalytic domain of F(1) is coupled via a rotary mechanism of the central stalk subunits to proton translocation.</text>
</comment>
<evidence type="ECO:0000256" key="9">
    <source>
        <dbReference type="ARBA" id="ARBA00023136"/>
    </source>
</evidence>
<keyword evidence="10 15" id="KW-0066">ATP synthesis</keyword>
<keyword evidence="5 15" id="KW-0812">Transmembrane</keyword>
<name>A0A2T0MHC8_9FLAO</name>
<accession>A0A2T0MHC8</accession>
<comment type="similarity">
    <text evidence="1 15 16">Belongs to the ATPase B chain family.</text>
</comment>
<keyword evidence="7 15" id="KW-1133">Transmembrane helix</keyword>
<dbReference type="PANTHER" id="PTHR33445">
    <property type="entry name" value="ATP SYNTHASE SUBUNIT B', CHLOROPLASTIC"/>
    <property type="match status" value="1"/>
</dbReference>
<evidence type="ECO:0000256" key="17">
    <source>
        <dbReference type="SAM" id="Coils"/>
    </source>
</evidence>
<evidence type="ECO:0000256" key="13">
    <source>
        <dbReference type="ARBA" id="ARBA00026054"/>
    </source>
</evidence>
<evidence type="ECO:0000256" key="2">
    <source>
        <dbReference type="ARBA" id="ARBA00022448"/>
    </source>
</evidence>
<evidence type="ECO:0000256" key="10">
    <source>
        <dbReference type="ARBA" id="ARBA00023310"/>
    </source>
</evidence>
<protein>
    <recommendedName>
        <fullName evidence="15">ATP synthase subunit b</fullName>
    </recommendedName>
    <alternativeName>
        <fullName evidence="15">ATP synthase F(0) sector subunit b</fullName>
    </alternativeName>
    <alternativeName>
        <fullName evidence="15">ATPase subunit I</fullName>
    </alternativeName>
    <alternativeName>
        <fullName evidence="15">F-type ATPase subunit b</fullName>
        <shortName evidence="15">F-ATPase subunit b</shortName>
    </alternativeName>
</protein>
<dbReference type="OrthoDB" id="9795289at2"/>
<comment type="subunit">
    <text evidence="13">F-type ATPases have 2 components, F(1) - the catalytic core - and F(0) - the membrane proton channel. F(1) has five subunits: alpha(3), beta(3), gamma(1), delta(1), epsilon(1). F(0) has four main subunits: a(1), b(2) and c(10-14). The alpha and beta chains form an alternating ring which encloses part of the gamma chain. F(1) is attached to F(0) by a central stalk formed by the gamma and epsilon chains, while a peripheral stalk is formed by the delta and b chains.</text>
</comment>
<dbReference type="GO" id="GO:0005886">
    <property type="term" value="C:plasma membrane"/>
    <property type="evidence" value="ECO:0007669"/>
    <property type="project" value="UniProtKB-SubCell"/>
</dbReference>
<dbReference type="EMBL" id="PVYX01000001">
    <property type="protein sequence ID" value="PRX56981.1"/>
    <property type="molecule type" value="Genomic_DNA"/>
</dbReference>
<evidence type="ECO:0000256" key="3">
    <source>
        <dbReference type="ARBA" id="ARBA00022475"/>
    </source>
</evidence>
<comment type="subunit">
    <text evidence="15">F-type ATPases have 2 components, F(1) - the catalytic core - and F(0) - the membrane proton channel. F(1) has five subunits: alpha(3), beta(3), gamma(1), delta(1), epsilon(1). F(0) has three main subunits: a(1), b(2) and c(10-14). The alpha and beta chains form an alternating ring which encloses part of the gamma chain. F(1) is attached to F(0) by a central stalk formed by the gamma and epsilon chains, while a peripheral stalk is formed by the delta and b chains.</text>
</comment>
<dbReference type="AlphaFoldDB" id="A0A2T0MHC8"/>
<reference evidence="18 19" key="1">
    <citation type="submission" date="2018-03" db="EMBL/GenBank/DDBJ databases">
        <title>Genomic Encyclopedia of Archaeal and Bacterial Type Strains, Phase II (KMG-II): from individual species to whole genera.</title>
        <authorList>
            <person name="Goeker M."/>
        </authorList>
    </citation>
    <scope>NUCLEOTIDE SEQUENCE [LARGE SCALE GENOMIC DNA]</scope>
    <source>
        <strain evidence="18 19">DSM 25027</strain>
    </source>
</reference>
<evidence type="ECO:0000256" key="7">
    <source>
        <dbReference type="ARBA" id="ARBA00022989"/>
    </source>
</evidence>
<evidence type="ECO:0000256" key="1">
    <source>
        <dbReference type="ARBA" id="ARBA00005513"/>
    </source>
</evidence>
<keyword evidence="4 15" id="KW-0138">CF(0)</keyword>
<dbReference type="InterPro" id="IPR050059">
    <property type="entry name" value="ATP_synthase_B_chain"/>
</dbReference>
<dbReference type="Pfam" id="PF00430">
    <property type="entry name" value="ATP-synt_B"/>
    <property type="match status" value="1"/>
</dbReference>
<dbReference type="NCBIfam" id="NF011041">
    <property type="entry name" value="PRK14471.1"/>
    <property type="match status" value="1"/>
</dbReference>
<evidence type="ECO:0000256" key="16">
    <source>
        <dbReference type="RuleBase" id="RU003848"/>
    </source>
</evidence>
<keyword evidence="2 15" id="KW-0813">Transport</keyword>
<dbReference type="GO" id="GO:0045259">
    <property type="term" value="C:proton-transporting ATP synthase complex"/>
    <property type="evidence" value="ECO:0007669"/>
    <property type="project" value="UniProtKB-KW"/>
</dbReference>
<dbReference type="InterPro" id="IPR005864">
    <property type="entry name" value="ATP_synth_F0_bsu_bac"/>
</dbReference>
<comment type="function">
    <text evidence="12">Component of the F(0) channel, it forms part of the peripheral stalk, linking F(1) to F(0). The b'-subunit is a diverged and duplicated form of b found in plants and photosynthetic bacteria.</text>
</comment>
<keyword evidence="19" id="KW-1185">Reference proteome</keyword>
<evidence type="ECO:0000256" key="5">
    <source>
        <dbReference type="ARBA" id="ARBA00022692"/>
    </source>
</evidence>
<dbReference type="Gene3D" id="1.20.5.620">
    <property type="entry name" value="F1F0 ATP synthase subunit B, membrane domain"/>
    <property type="match status" value="1"/>
</dbReference>
<dbReference type="GO" id="GO:0046961">
    <property type="term" value="F:proton-transporting ATPase activity, rotational mechanism"/>
    <property type="evidence" value="ECO:0007669"/>
    <property type="project" value="TreeGrafter"/>
</dbReference>
<evidence type="ECO:0000256" key="14">
    <source>
        <dbReference type="ARBA" id="ARBA00037847"/>
    </source>
</evidence>
<evidence type="ECO:0000256" key="6">
    <source>
        <dbReference type="ARBA" id="ARBA00022781"/>
    </source>
</evidence>
<dbReference type="PANTHER" id="PTHR33445:SF1">
    <property type="entry name" value="ATP SYNTHASE SUBUNIT B"/>
    <property type="match status" value="1"/>
</dbReference>
<keyword evidence="17" id="KW-0175">Coiled coil</keyword>
<dbReference type="GO" id="GO:0012505">
    <property type="term" value="C:endomembrane system"/>
    <property type="evidence" value="ECO:0007669"/>
    <property type="project" value="UniProtKB-SubCell"/>
</dbReference>
<keyword evidence="6 15" id="KW-0375">Hydrogen ion transport</keyword>
<evidence type="ECO:0000256" key="8">
    <source>
        <dbReference type="ARBA" id="ARBA00023065"/>
    </source>
</evidence>
<comment type="caution">
    <text evidence="18">The sequence shown here is derived from an EMBL/GenBank/DDBJ whole genome shotgun (WGS) entry which is preliminary data.</text>
</comment>
<comment type="subcellular location">
    <subcellularLocation>
        <location evidence="15">Cell membrane</location>
        <topology evidence="15">Single-pass membrane protein</topology>
    </subcellularLocation>
    <subcellularLocation>
        <location evidence="14">Endomembrane system</location>
        <topology evidence="14">Single-pass membrane protein</topology>
    </subcellularLocation>
</comment>
<proteinExistence type="inferred from homology"/>
<evidence type="ECO:0000256" key="15">
    <source>
        <dbReference type="HAMAP-Rule" id="MF_01398"/>
    </source>
</evidence>
<organism evidence="18 19">
    <name type="scientific">Flagellimonas meridianipacifica</name>
    <dbReference type="NCBI Taxonomy" id="1080225"/>
    <lineage>
        <taxon>Bacteria</taxon>
        <taxon>Pseudomonadati</taxon>
        <taxon>Bacteroidota</taxon>
        <taxon>Flavobacteriia</taxon>
        <taxon>Flavobacteriales</taxon>
        <taxon>Flavobacteriaceae</taxon>
        <taxon>Flagellimonas</taxon>
    </lineage>
</organism>